<dbReference type="OMA" id="ANSHKIM"/>
<comment type="subcellular location">
    <subcellularLocation>
        <location evidence="1">Membrane</location>
    </subcellularLocation>
</comment>
<proteinExistence type="inferred from homology"/>
<dbReference type="OrthoDB" id="5620at2759"/>
<accession>A0A1X2HI46</accession>
<dbReference type="AlphaFoldDB" id="A0A1X2HI46"/>
<gene>
    <name evidence="7" type="ORF">BCR43DRAFT_512913</name>
</gene>
<dbReference type="PANTHER" id="PTHR12668">
    <property type="entry name" value="TRANSMEMBRANE PROTEIN 14, 15"/>
    <property type="match status" value="1"/>
</dbReference>
<dbReference type="GO" id="GO:0031966">
    <property type="term" value="C:mitochondrial membrane"/>
    <property type="evidence" value="ECO:0007669"/>
    <property type="project" value="TreeGrafter"/>
</dbReference>
<feature type="transmembrane region" description="Helical" evidence="6">
    <location>
        <begin position="30"/>
        <end position="47"/>
    </location>
</feature>
<feature type="transmembrane region" description="Helical" evidence="6">
    <location>
        <begin position="78"/>
        <end position="96"/>
    </location>
</feature>
<dbReference type="STRING" id="13706.A0A1X2HI46"/>
<protein>
    <submittedName>
        <fullName evidence="7">Transmembrane protein 14C-like protein</fullName>
    </submittedName>
</protein>
<evidence type="ECO:0000256" key="4">
    <source>
        <dbReference type="ARBA" id="ARBA00022989"/>
    </source>
</evidence>
<organism evidence="7 8">
    <name type="scientific">Syncephalastrum racemosum</name>
    <name type="common">Filamentous fungus</name>
    <dbReference type="NCBI Taxonomy" id="13706"/>
    <lineage>
        <taxon>Eukaryota</taxon>
        <taxon>Fungi</taxon>
        <taxon>Fungi incertae sedis</taxon>
        <taxon>Mucoromycota</taxon>
        <taxon>Mucoromycotina</taxon>
        <taxon>Mucoromycetes</taxon>
        <taxon>Mucorales</taxon>
        <taxon>Syncephalastraceae</taxon>
        <taxon>Syncephalastrum</taxon>
    </lineage>
</organism>
<evidence type="ECO:0000256" key="2">
    <source>
        <dbReference type="ARBA" id="ARBA00007590"/>
    </source>
</evidence>
<name>A0A1X2HI46_SYNRA</name>
<keyword evidence="8" id="KW-1185">Reference proteome</keyword>
<evidence type="ECO:0000256" key="5">
    <source>
        <dbReference type="ARBA" id="ARBA00023136"/>
    </source>
</evidence>
<evidence type="ECO:0000256" key="6">
    <source>
        <dbReference type="SAM" id="Phobius"/>
    </source>
</evidence>
<comment type="caution">
    <text evidence="7">The sequence shown here is derived from an EMBL/GenBank/DDBJ whole genome shotgun (WGS) entry which is preliminary data.</text>
</comment>
<dbReference type="InterPro" id="IPR005349">
    <property type="entry name" value="TMEM14"/>
</dbReference>
<keyword evidence="4 6" id="KW-1133">Transmembrane helix</keyword>
<evidence type="ECO:0000313" key="8">
    <source>
        <dbReference type="Proteomes" id="UP000242180"/>
    </source>
</evidence>
<dbReference type="InterPro" id="IPR044890">
    <property type="entry name" value="TMEM14_sf"/>
</dbReference>
<dbReference type="Proteomes" id="UP000242180">
    <property type="component" value="Unassembled WGS sequence"/>
</dbReference>
<keyword evidence="5 6" id="KW-0472">Membrane</keyword>
<comment type="similarity">
    <text evidence="2">Belongs to the TMEM14 family.</text>
</comment>
<dbReference type="EMBL" id="MCGN01000003">
    <property type="protein sequence ID" value="ORY98737.1"/>
    <property type="molecule type" value="Genomic_DNA"/>
</dbReference>
<dbReference type="GO" id="GO:0070453">
    <property type="term" value="P:regulation of heme biosynthetic process"/>
    <property type="evidence" value="ECO:0007669"/>
    <property type="project" value="TreeGrafter"/>
</dbReference>
<sequence length="102" mass="10580">MTDYLGYAYSALILAGGLVGYFKAGSTASLVSGTVFSLAAAGGAVQVSNNPRNVTFALIVSVALLISMGIRFNKTGKFMPAGLVSLLSLLMALRYGSRLVQQ</sequence>
<dbReference type="InParanoid" id="A0A1X2HI46"/>
<feature type="transmembrane region" description="Helical" evidence="6">
    <location>
        <begin position="54"/>
        <end position="72"/>
    </location>
</feature>
<dbReference type="PANTHER" id="PTHR12668:SF43">
    <property type="entry name" value="TRANSMEMBRANE PROTEIN 14 HOMOLOG"/>
    <property type="match status" value="1"/>
</dbReference>
<evidence type="ECO:0000256" key="3">
    <source>
        <dbReference type="ARBA" id="ARBA00022692"/>
    </source>
</evidence>
<reference evidence="7 8" key="1">
    <citation type="submission" date="2016-07" db="EMBL/GenBank/DDBJ databases">
        <title>Pervasive Adenine N6-methylation of Active Genes in Fungi.</title>
        <authorList>
            <consortium name="DOE Joint Genome Institute"/>
            <person name="Mondo S.J."/>
            <person name="Dannebaum R.O."/>
            <person name="Kuo R.C."/>
            <person name="Labutti K."/>
            <person name="Haridas S."/>
            <person name="Kuo A."/>
            <person name="Salamov A."/>
            <person name="Ahrendt S.R."/>
            <person name="Lipzen A."/>
            <person name="Sullivan W."/>
            <person name="Andreopoulos W.B."/>
            <person name="Clum A."/>
            <person name="Lindquist E."/>
            <person name="Daum C."/>
            <person name="Ramamoorthy G.K."/>
            <person name="Gryganskyi A."/>
            <person name="Culley D."/>
            <person name="Magnuson J.K."/>
            <person name="James T.Y."/>
            <person name="O'Malley M.A."/>
            <person name="Stajich J.E."/>
            <person name="Spatafora J.W."/>
            <person name="Visel A."/>
            <person name="Grigoriev I.V."/>
        </authorList>
    </citation>
    <scope>NUCLEOTIDE SEQUENCE [LARGE SCALE GENOMIC DNA]</scope>
    <source>
        <strain evidence="7 8">NRRL 2496</strain>
    </source>
</reference>
<keyword evidence="3 6" id="KW-0812">Transmembrane</keyword>
<evidence type="ECO:0000313" key="7">
    <source>
        <dbReference type="EMBL" id="ORY98737.1"/>
    </source>
</evidence>
<evidence type="ECO:0000256" key="1">
    <source>
        <dbReference type="ARBA" id="ARBA00004370"/>
    </source>
</evidence>
<dbReference type="Pfam" id="PF03647">
    <property type="entry name" value="Tmemb_14"/>
    <property type="match status" value="1"/>
</dbReference>
<dbReference type="Gene3D" id="1.10.10.1740">
    <property type="entry name" value="Transmembrane protein 14-like"/>
    <property type="match status" value="1"/>
</dbReference>
<feature type="transmembrane region" description="Helical" evidence="6">
    <location>
        <begin position="7"/>
        <end position="24"/>
    </location>
</feature>